<evidence type="ECO:0000256" key="1">
    <source>
        <dbReference type="SAM" id="MobiDB-lite"/>
    </source>
</evidence>
<accession>A0A3G5AJJ6</accession>
<protein>
    <submittedName>
        <fullName evidence="2">Uncharacterized protein</fullName>
    </submittedName>
</protein>
<name>A0A3G5AJJ6_9VIRU</name>
<organism evidence="2">
    <name type="scientific">Sylvanvirus sp</name>
    <dbReference type="NCBI Taxonomy" id="2487774"/>
    <lineage>
        <taxon>Viruses</taxon>
    </lineage>
</organism>
<evidence type="ECO:0000313" key="2">
    <source>
        <dbReference type="EMBL" id="AYV86904.1"/>
    </source>
</evidence>
<feature type="region of interest" description="Disordered" evidence="1">
    <location>
        <begin position="114"/>
        <end position="152"/>
    </location>
</feature>
<gene>
    <name evidence="2" type="ORF">Sylvanvirus13_11</name>
</gene>
<reference evidence="2" key="1">
    <citation type="submission" date="2018-10" db="EMBL/GenBank/DDBJ databases">
        <title>Hidden diversity of soil giant viruses.</title>
        <authorList>
            <person name="Schulz F."/>
            <person name="Alteio L."/>
            <person name="Goudeau D."/>
            <person name="Ryan E.M."/>
            <person name="Malmstrom R.R."/>
            <person name="Blanchard J."/>
            <person name="Woyke T."/>
        </authorList>
    </citation>
    <scope>NUCLEOTIDE SEQUENCE</scope>
    <source>
        <strain evidence="2">SYV1</strain>
    </source>
</reference>
<feature type="compositionally biased region" description="Acidic residues" evidence="1">
    <location>
        <begin position="114"/>
        <end position="135"/>
    </location>
</feature>
<sequence>MSYRPQSSSRAAKHVKNTATSLSEADMRAFLEGPYANDGSEGVPFPSWTRNQIAYYNQWVQHLQPYIPDGFERICARGSSGVYGEIVDAGLIDCRGGIANDPAESAYYINPLEEESEYESEEEVKEEEETKEDDEQLRPLTPPASWTSSQIAAHNRLKREEARRYIKKGKDSRCIPGADGVFGEYVEPGQITCDGRIMTRYTPAVPTTRRRRH</sequence>
<proteinExistence type="predicted"/>
<dbReference type="EMBL" id="MK072519">
    <property type="protein sequence ID" value="AYV86904.1"/>
    <property type="molecule type" value="Genomic_DNA"/>
</dbReference>